<comment type="caution">
    <text evidence="1">The sequence shown here is derived from an EMBL/GenBank/DDBJ whole genome shotgun (WGS) entry which is preliminary data.</text>
</comment>
<protein>
    <submittedName>
        <fullName evidence="1">Uncharacterized protein</fullName>
    </submittedName>
</protein>
<evidence type="ECO:0000313" key="1">
    <source>
        <dbReference type="EMBL" id="KOH46934.1"/>
    </source>
</evidence>
<sequence>MKTFNLLWSFFDGLVSQVMYSYNLIEKSASSSIMNFQSILLLRLKLSPLITPEKKNVTFRFRAVRIIA</sequence>
<name>A0A0L8VEP5_9BACT</name>
<dbReference type="Proteomes" id="UP000036958">
    <property type="component" value="Unassembled WGS sequence"/>
</dbReference>
<proteinExistence type="predicted"/>
<gene>
    <name evidence="1" type="ORF">NC99_03340</name>
</gene>
<dbReference type="AlphaFoldDB" id="A0A0L8VEP5"/>
<evidence type="ECO:0000313" key="2">
    <source>
        <dbReference type="Proteomes" id="UP000036958"/>
    </source>
</evidence>
<accession>A0A0L8VEP5</accession>
<reference evidence="2" key="1">
    <citation type="submission" date="2015-07" db="EMBL/GenBank/DDBJ databases">
        <title>Genome sequencing of Sunxiuqinia dokdonensis strain SK.</title>
        <authorList>
            <person name="Ahn S."/>
            <person name="Kim B.-C."/>
        </authorList>
    </citation>
    <scope>NUCLEOTIDE SEQUENCE [LARGE SCALE GENOMIC DNA]</scope>
    <source>
        <strain evidence="2">SK</strain>
    </source>
</reference>
<keyword evidence="2" id="KW-1185">Reference proteome</keyword>
<organism evidence="1 2">
    <name type="scientific">Sunxiuqinia dokdonensis</name>
    <dbReference type="NCBI Taxonomy" id="1409788"/>
    <lineage>
        <taxon>Bacteria</taxon>
        <taxon>Pseudomonadati</taxon>
        <taxon>Bacteroidota</taxon>
        <taxon>Bacteroidia</taxon>
        <taxon>Marinilabiliales</taxon>
        <taxon>Prolixibacteraceae</taxon>
        <taxon>Sunxiuqinia</taxon>
    </lineage>
</organism>
<dbReference type="EMBL" id="LGIA01000014">
    <property type="protein sequence ID" value="KOH46934.1"/>
    <property type="molecule type" value="Genomic_DNA"/>
</dbReference>